<evidence type="ECO:0008006" key="3">
    <source>
        <dbReference type="Google" id="ProtNLM"/>
    </source>
</evidence>
<accession>A0AAD8MUK5</accession>
<evidence type="ECO:0000313" key="2">
    <source>
        <dbReference type="Proteomes" id="UP001237642"/>
    </source>
</evidence>
<sequence>MLNAKVRCFIELSPGTGRQEKWRKEVKEAQRLWSVICLFINVLHEILKKHKMTDMISFVDPVMIGALGCGTPVERNHWALSAVNPKSQVVYQMDPLKRRIATEEWIEVVDNGIKLYKDKAKKILKKKIEWENLAGVPLQTGTKDCVGTEEQPFL</sequence>
<reference evidence="1" key="1">
    <citation type="submission" date="2023-02" db="EMBL/GenBank/DDBJ databases">
        <title>Genome of toxic invasive species Heracleum sosnowskyi carries increased number of genes despite the absence of recent whole-genome duplications.</title>
        <authorList>
            <person name="Schelkunov M."/>
            <person name="Shtratnikova V."/>
            <person name="Makarenko M."/>
            <person name="Klepikova A."/>
            <person name="Omelchenko D."/>
            <person name="Novikova G."/>
            <person name="Obukhova E."/>
            <person name="Bogdanov V."/>
            <person name="Penin A."/>
            <person name="Logacheva M."/>
        </authorList>
    </citation>
    <scope>NUCLEOTIDE SEQUENCE</scope>
    <source>
        <strain evidence="1">Hsosn_3</strain>
        <tissue evidence="1">Leaf</tissue>
    </source>
</reference>
<evidence type="ECO:0000313" key="1">
    <source>
        <dbReference type="EMBL" id="KAK1385846.1"/>
    </source>
</evidence>
<organism evidence="1 2">
    <name type="scientific">Heracleum sosnowskyi</name>
    <dbReference type="NCBI Taxonomy" id="360622"/>
    <lineage>
        <taxon>Eukaryota</taxon>
        <taxon>Viridiplantae</taxon>
        <taxon>Streptophyta</taxon>
        <taxon>Embryophyta</taxon>
        <taxon>Tracheophyta</taxon>
        <taxon>Spermatophyta</taxon>
        <taxon>Magnoliopsida</taxon>
        <taxon>eudicotyledons</taxon>
        <taxon>Gunneridae</taxon>
        <taxon>Pentapetalae</taxon>
        <taxon>asterids</taxon>
        <taxon>campanulids</taxon>
        <taxon>Apiales</taxon>
        <taxon>Apiaceae</taxon>
        <taxon>Apioideae</taxon>
        <taxon>apioid superclade</taxon>
        <taxon>Tordylieae</taxon>
        <taxon>Tordyliinae</taxon>
        <taxon>Heracleum</taxon>
    </lineage>
</organism>
<name>A0AAD8MUK5_9APIA</name>
<reference evidence="1" key="2">
    <citation type="submission" date="2023-05" db="EMBL/GenBank/DDBJ databases">
        <authorList>
            <person name="Schelkunov M.I."/>
        </authorList>
    </citation>
    <scope>NUCLEOTIDE SEQUENCE</scope>
    <source>
        <strain evidence="1">Hsosn_3</strain>
        <tissue evidence="1">Leaf</tissue>
    </source>
</reference>
<gene>
    <name evidence="1" type="ORF">POM88_023581</name>
</gene>
<dbReference type="Proteomes" id="UP001237642">
    <property type="component" value="Unassembled WGS sequence"/>
</dbReference>
<proteinExistence type="predicted"/>
<dbReference type="Gene3D" id="3.40.395.10">
    <property type="entry name" value="Adenoviral Proteinase, Chain A"/>
    <property type="match status" value="1"/>
</dbReference>
<dbReference type="SUPFAM" id="SSF54001">
    <property type="entry name" value="Cysteine proteinases"/>
    <property type="match status" value="1"/>
</dbReference>
<dbReference type="AlphaFoldDB" id="A0AAD8MUK5"/>
<comment type="caution">
    <text evidence="1">The sequence shown here is derived from an EMBL/GenBank/DDBJ whole genome shotgun (WGS) entry which is preliminary data.</text>
</comment>
<protein>
    <recommendedName>
        <fullName evidence="3">Ubiquitin-like protease family profile domain-containing protein</fullName>
    </recommendedName>
</protein>
<keyword evidence="2" id="KW-1185">Reference proteome</keyword>
<dbReference type="InterPro" id="IPR038765">
    <property type="entry name" value="Papain-like_cys_pep_sf"/>
</dbReference>
<dbReference type="EMBL" id="JAUIZM010000005">
    <property type="protein sequence ID" value="KAK1385846.1"/>
    <property type="molecule type" value="Genomic_DNA"/>
</dbReference>